<gene>
    <name evidence="4" type="ORF">NUH88_20935</name>
</gene>
<dbReference type="InterPro" id="IPR016181">
    <property type="entry name" value="Acyl_CoA_acyltransferase"/>
</dbReference>
<dbReference type="InterPro" id="IPR000182">
    <property type="entry name" value="GNAT_dom"/>
</dbReference>
<feature type="domain" description="N-acetyltransferase" evidence="3">
    <location>
        <begin position="3"/>
        <end position="150"/>
    </location>
</feature>
<evidence type="ECO:0000313" key="5">
    <source>
        <dbReference type="Proteomes" id="UP001060336"/>
    </source>
</evidence>
<reference evidence="4" key="1">
    <citation type="submission" date="2022-08" db="EMBL/GenBank/DDBJ databases">
        <title>Nisaea acidiphila sp. nov., isolated from a marine algal debris and emended description of the genus Nisaea Urios et al. 2008.</title>
        <authorList>
            <person name="Kwon K."/>
        </authorList>
    </citation>
    <scope>NUCLEOTIDE SEQUENCE</scope>
    <source>
        <strain evidence="4">MEBiC11861</strain>
    </source>
</reference>
<keyword evidence="2" id="KW-0012">Acyltransferase</keyword>
<evidence type="ECO:0000256" key="1">
    <source>
        <dbReference type="ARBA" id="ARBA00022679"/>
    </source>
</evidence>
<dbReference type="Pfam" id="PF13508">
    <property type="entry name" value="Acetyltransf_7"/>
    <property type="match status" value="1"/>
</dbReference>
<keyword evidence="1" id="KW-0808">Transferase</keyword>
<sequence length="152" mass="17028">MNVELRAARREDADALTTLFRAARREAMPYLPELHSENETRCWMERVVLASDRVTIAETSGEIVGFSAVRRDHINHLYVAPGAQGKGIGTRLLDSLKAYAGSDLSLYVFLKNSRARAFYERHGFVCVAYGDGSSNEENEPDAIYVLRDTPCE</sequence>
<organism evidence="4 5">
    <name type="scientific">Nisaea acidiphila</name>
    <dbReference type="NCBI Taxonomy" id="1862145"/>
    <lineage>
        <taxon>Bacteria</taxon>
        <taxon>Pseudomonadati</taxon>
        <taxon>Pseudomonadota</taxon>
        <taxon>Alphaproteobacteria</taxon>
        <taxon>Rhodospirillales</taxon>
        <taxon>Thalassobaculaceae</taxon>
        <taxon>Nisaea</taxon>
    </lineage>
</organism>
<dbReference type="SUPFAM" id="SSF55729">
    <property type="entry name" value="Acyl-CoA N-acyltransferases (Nat)"/>
    <property type="match status" value="1"/>
</dbReference>
<evidence type="ECO:0000259" key="3">
    <source>
        <dbReference type="PROSITE" id="PS51186"/>
    </source>
</evidence>
<evidence type="ECO:0000256" key="2">
    <source>
        <dbReference type="ARBA" id="ARBA00023315"/>
    </source>
</evidence>
<dbReference type="EMBL" id="CP102480">
    <property type="protein sequence ID" value="UUX49846.1"/>
    <property type="molecule type" value="Genomic_DNA"/>
</dbReference>
<dbReference type="PANTHER" id="PTHR43800:SF1">
    <property type="entry name" value="PEPTIDYL-LYSINE N-ACETYLTRANSFERASE YJAB"/>
    <property type="match status" value="1"/>
</dbReference>
<proteinExistence type="predicted"/>
<name>A0A9J7ARL5_9PROT</name>
<accession>A0A9J7ARL5</accession>
<dbReference type="PANTHER" id="PTHR43800">
    <property type="entry name" value="PEPTIDYL-LYSINE N-ACETYLTRANSFERASE YJAB"/>
    <property type="match status" value="1"/>
</dbReference>
<dbReference type="CDD" id="cd04301">
    <property type="entry name" value="NAT_SF"/>
    <property type="match status" value="1"/>
</dbReference>
<dbReference type="Gene3D" id="3.40.630.30">
    <property type="match status" value="1"/>
</dbReference>
<dbReference type="AlphaFoldDB" id="A0A9J7ARL5"/>
<protein>
    <submittedName>
        <fullName evidence="4">GNAT family N-acetyltransferase</fullName>
    </submittedName>
</protein>
<dbReference type="PROSITE" id="PS51186">
    <property type="entry name" value="GNAT"/>
    <property type="match status" value="1"/>
</dbReference>
<evidence type="ECO:0000313" key="4">
    <source>
        <dbReference type="EMBL" id="UUX49846.1"/>
    </source>
</evidence>
<dbReference type="KEGG" id="naci:NUH88_20935"/>
<keyword evidence="5" id="KW-1185">Reference proteome</keyword>
<dbReference type="GO" id="GO:0016747">
    <property type="term" value="F:acyltransferase activity, transferring groups other than amino-acyl groups"/>
    <property type="evidence" value="ECO:0007669"/>
    <property type="project" value="InterPro"/>
</dbReference>
<dbReference type="RefSeq" id="WP_257768720.1">
    <property type="nucleotide sequence ID" value="NZ_CP102480.1"/>
</dbReference>
<dbReference type="Proteomes" id="UP001060336">
    <property type="component" value="Chromosome"/>
</dbReference>